<evidence type="ECO:0000313" key="1">
    <source>
        <dbReference type="EMBL" id="KAF1918098.1"/>
    </source>
</evidence>
<dbReference type="AlphaFoldDB" id="A0A6A5QTB9"/>
<name>A0A6A5QTB9_AMPQU</name>
<sequence>MELHARDRAVIPHLLTAAAHLTLGLWWPARSSLITPLDLGFDRPIIVHTREFRIQACTSVEAVGSKAAQTQRQEKG</sequence>
<protein>
    <submittedName>
        <fullName evidence="1">Uncharacterized protein</fullName>
    </submittedName>
</protein>
<organism evidence="1 2">
    <name type="scientific">Ampelomyces quisqualis</name>
    <name type="common">Powdery mildew agent</name>
    <dbReference type="NCBI Taxonomy" id="50730"/>
    <lineage>
        <taxon>Eukaryota</taxon>
        <taxon>Fungi</taxon>
        <taxon>Dikarya</taxon>
        <taxon>Ascomycota</taxon>
        <taxon>Pezizomycotina</taxon>
        <taxon>Dothideomycetes</taxon>
        <taxon>Pleosporomycetidae</taxon>
        <taxon>Pleosporales</taxon>
        <taxon>Pleosporineae</taxon>
        <taxon>Phaeosphaeriaceae</taxon>
        <taxon>Ampelomyces</taxon>
    </lineage>
</organism>
<dbReference type="EMBL" id="ML979134">
    <property type="protein sequence ID" value="KAF1918098.1"/>
    <property type="molecule type" value="Genomic_DNA"/>
</dbReference>
<reference evidence="1" key="1">
    <citation type="journal article" date="2020" name="Stud. Mycol.">
        <title>101 Dothideomycetes genomes: a test case for predicting lifestyles and emergence of pathogens.</title>
        <authorList>
            <person name="Haridas S."/>
            <person name="Albert R."/>
            <person name="Binder M."/>
            <person name="Bloem J."/>
            <person name="Labutti K."/>
            <person name="Salamov A."/>
            <person name="Andreopoulos B."/>
            <person name="Baker S."/>
            <person name="Barry K."/>
            <person name="Bills G."/>
            <person name="Bluhm B."/>
            <person name="Cannon C."/>
            <person name="Castanera R."/>
            <person name="Culley D."/>
            <person name="Daum C."/>
            <person name="Ezra D."/>
            <person name="Gonzalez J."/>
            <person name="Henrissat B."/>
            <person name="Kuo A."/>
            <person name="Liang C."/>
            <person name="Lipzen A."/>
            <person name="Lutzoni F."/>
            <person name="Magnuson J."/>
            <person name="Mondo S."/>
            <person name="Nolan M."/>
            <person name="Ohm R."/>
            <person name="Pangilinan J."/>
            <person name="Park H.-J."/>
            <person name="Ramirez L."/>
            <person name="Alfaro M."/>
            <person name="Sun H."/>
            <person name="Tritt A."/>
            <person name="Yoshinaga Y."/>
            <person name="Zwiers L.-H."/>
            <person name="Turgeon B."/>
            <person name="Goodwin S."/>
            <person name="Spatafora J."/>
            <person name="Crous P."/>
            <person name="Grigoriev I."/>
        </authorList>
    </citation>
    <scope>NUCLEOTIDE SEQUENCE</scope>
    <source>
        <strain evidence="1">HMLAC05119</strain>
    </source>
</reference>
<evidence type="ECO:0000313" key="2">
    <source>
        <dbReference type="Proteomes" id="UP000800096"/>
    </source>
</evidence>
<gene>
    <name evidence="1" type="ORF">BDU57DRAFT_514671</name>
</gene>
<accession>A0A6A5QTB9</accession>
<proteinExistence type="predicted"/>
<keyword evidence="2" id="KW-1185">Reference proteome</keyword>
<dbReference type="Proteomes" id="UP000800096">
    <property type="component" value="Unassembled WGS sequence"/>
</dbReference>